<dbReference type="PROSITE" id="PS51005">
    <property type="entry name" value="NAC"/>
    <property type="match status" value="1"/>
</dbReference>
<dbReference type="GO" id="GO:0003677">
    <property type="term" value="F:DNA binding"/>
    <property type="evidence" value="ECO:0007669"/>
    <property type="project" value="UniProtKB-KW"/>
</dbReference>
<reference evidence="7 8" key="1">
    <citation type="submission" date="2014-04" db="EMBL/GenBank/DDBJ databases">
        <authorList>
            <consortium name="International Citrus Genome Consortium"/>
            <person name="Gmitter F."/>
            <person name="Chen C."/>
            <person name="Farmerie W."/>
            <person name="Harkins T."/>
            <person name="Desany B."/>
            <person name="Mohiuddin M."/>
            <person name="Kodira C."/>
            <person name="Borodovsky M."/>
            <person name="Lomsadze A."/>
            <person name="Burns P."/>
            <person name="Jenkins J."/>
            <person name="Prochnik S."/>
            <person name="Shu S."/>
            <person name="Chapman J."/>
            <person name="Pitluck S."/>
            <person name="Schmutz J."/>
            <person name="Rokhsar D."/>
        </authorList>
    </citation>
    <scope>NUCLEOTIDE SEQUENCE</scope>
</reference>
<evidence type="ECO:0000256" key="2">
    <source>
        <dbReference type="ARBA" id="ARBA00023015"/>
    </source>
</evidence>
<dbReference type="InterPro" id="IPR003441">
    <property type="entry name" value="NAC-dom"/>
</dbReference>
<evidence type="ECO:0000256" key="1">
    <source>
        <dbReference type="ARBA" id="ARBA00004123"/>
    </source>
</evidence>
<feature type="domain" description="NAC" evidence="6">
    <location>
        <begin position="15"/>
        <end position="185"/>
    </location>
</feature>
<dbReference type="InterPro" id="IPR036093">
    <property type="entry name" value="NAC_dom_sf"/>
</dbReference>
<name>A0A067GN68_CITSI</name>
<evidence type="ECO:0000256" key="3">
    <source>
        <dbReference type="ARBA" id="ARBA00023125"/>
    </source>
</evidence>
<protein>
    <recommendedName>
        <fullName evidence="6">NAC domain-containing protein</fullName>
    </recommendedName>
</protein>
<dbReference type="eggNOG" id="ENOG502QSBA">
    <property type="taxonomic scope" value="Eukaryota"/>
</dbReference>
<evidence type="ECO:0000259" key="6">
    <source>
        <dbReference type="PROSITE" id="PS51005"/>
    </source>
</evidence>
<keyword evidence="8" id="KW-1185">Reference proteome</keyword>
<dbReference type="Gene3D" id="2.170.150.80">
    <property type="entry name" value="NAC domain"/>
    <property type="match status" value="1"/>
</dbReference>
<dbReference type="SUPFAM" id="SSF101941">
    <property type="entry name" value="NAC domain"/>
    <property type="match status" value="1"/>
</dbReference>
<evidence type="ECO:0000256" key="4">
    <source>
        <dbReference type="ARBA" id="ARBA00023163"/>
    </source>
</evidence>
<dbReference type="FunFam" id="2.170.150.80:FF:000003">
    <property type="entry name" value="NAC domain-containing protein"/>
    <property type="match status" value="1"/>
</dbReference>
<keyword evidence="2" id="KW-0805">Transcription regulation</keyword>
<dbReference type="GO" id="GO:0005634">
    <property type="term" value="C:nucleus"/>
    <property type="evidence" value="ECO:0007669"/>
    <property type="project" value="UniProtKB-SubCell"/>
</dbReference>
<evidence type="ECO:0000313" key="7">
    <source>
        <dbReference type="EMBL" id="KDO76751.1"/>
    </source>
</evidence>
<accession>A0A067GN68</accession>
<dbReference type="PANTHER" id="PTHR31744:SF221">
    <property type="entry name" value="NAC DOMAIN-CONTAINING PROTEIN 43-LIKE"/>
    <property type="match status" value="1"/>
</dbReference>
<dbReference type="SMR" id="A0A067GN68"/>
<gene>
    <name evidence="7" type="ORF">CISIN_1g014260mg</name>
</gene>
<keyword evidence="3" id="KW-0238">DNA-binding</keyword>
<sequence>MLEDMNLSINGQSQVPPGFRFHPTEEELLHYYLRKKVAYEKIDLDVIREVDLNKLEPWDIQEKCKIGSTPQNDWYFFSHKDKKYPTGTRTNRATAAGFWKATGRDKIIYSGFRRIGLRKTLVFYKGRAPHGQKSDWIMHEYRLEESNNQQQDIMINIQPSNSSIMGESSESIPEDGWVVCRVFRKKNYQKTLESPRTITSTSVMDSNNKSHMLIGSSNDAVLNQLLLYMGSGSCKMEKVNGGSSSNTTIMNSNDDDDDDMRITLTANINNNNSSITELLQERFMHLPRLELDGPSIPINSTSPFDQDRMLKSCYQTVDDLALTGTAEAAGIGCGASDTTKSTGLNDWVALDRLVASQLNGQVIDSSKQQLSCFSDSNAVFNFCPGDHDHLHNSQRSNQVYNNDNDLWSSFTKSSSSPSSSDPLCHLSV</sequence>
<dbReference type="STRING" id="2711.A0A067GN68"/>
<dbReference type="Proteomes" id="UP000027120">
    <property type="component" value="Unassembled WGS sequence"/>
</dbReference>
<dbReference type="PaxDb" id="2711-XP_006476276.1"/>
<keyword evidence="4" id="KW-0804">Transcription</keyword>
<dbReference type="GO" id="GO:0006355">
    <property type="term" value="P:regulation of DNA-templated transcription"/>
    <property type="evidence" value="ECO:0007669"/>
    <property type="project" value="InterPro"/>
</dbReference>
<dbReference type="EMBL" id="KK784881">
    <property type="protein sequence ID" value="KDO76751.1"/>
    <property type="molecule type" value="Genomic_DNA"/>
</dbReference>
<organism evidence="7 8">
    <name type="scientific">Citrus sinensis</name>
    <name type="common">Sweet orange</name>
    <name type="synonym">Citrus aurantium var. sinensis</name>
    <dbReference type="NCBI Taxonomy" id="2711"/>
    <lineage>
        <taxon>Eukaryota</taxon>
        <taxon>Viridiplantae</taxon>
        <taxon>Streptophyta</taxon>
        <taxon>Embryophyta</taxon>
        <taxon>Tracheophyta</taxon>
        <taxon>Spermatophyta</taxon>
        <taxon>Magnoliopsida</taxon>
        <taxon>eudicotyledons</taxon>
        <taxon>Gunneridae</taxon>
        <taxon>Pentapetalae</taxon>
        <taxon>rosids</taxon>
        <taxon>malvids</taxon>
        <taxon>Sapindales</taxon>
        <taxon>Rutaceae</taxon>
        <taxon>Aurantioideae</taxon>
        <taxon>Citrus</taxon>
    </lineage>
</organism>
<dbReference type="PANTHER" id="PTHR31744">
    <property type="entry name" value="PROTEIN CUP-SHAPED COTYLEDON 2-RELATED"/>
    <property type="match status" value="1"/>
</dbReference>
<dbReference type="AlphaFoldDB" id="A0A067GN68"/>
<evidence type="ECO:0000256" key="5">
    <source>
        <dbReference type="ARBA" id="ARBA00023242"/>
    </source>
</evidence>
<proteinExistence type="predicted"/>
<evidence type="ECO:0000313" key="8">
    <source>
        <dbReference type="Proteomes" id="UP000027120"/>
    </source>
</evidence>
<dbReference type="Pfam" id="PF02365">
    <property type="entry name" value="NAM"/>
    <property type="match status" value="1"/>
</dbReference>
<comment type="subcellular location">
    <subcellularLocation>
        <location evidence="1">Nucleus</location>
    </subcellularLocation>
</comment>
<keyword evidence="5" id="KW-0539">Nucleus</keyword>